<dbReference type="EMBL" id="JARKIF010000173">
    <property type="protein sequence ID" value="KAJ7603162.1"/>
    <property type="molecule type" value="Genomic_DNA"/>
</dbReference>
<feature type="region of interest" description="Disordered" evidence="1">
    <location>
        <begin position="223"/>
        <end position="249"/>
    </location>
</feature>
<protein>
    <submittedName>
        <fullName evidence="2">Uncharacterized protein</fullName>
    </submittedName>
</protein>
<evidence type="ECO:0000313" key="3">
    <source>
        <dbReference type="Proteomes" id="UP001221142"/>
    </source>
</evidence>
<sequence length="612" mass="68117">MASASSVRDITQELRRRRLIPDLTRIQNSVLYGLKRLEYTDILRDVGVQDMSVLHLRLSVLGGSQPHPDMPSPGDHGPGPSTFTRRRGKFPSSRPDVWTPEGATGKYTCNVCPAFAPVGIKKIAEHEQSTRHSKNLKREDERKSEASGPSRCPPVLGPLNDILRHVIHHPAERELSRNSWVNDAGVVDWGSDFMDVDAQLQAPLSVQNAQFLTERLHAYLNEPAVEDNSEDEADERSETASVASREYQTPHKTRRVIDMDNDKTEWFPWPDKETCVLDILRHIPRCSFSKKQNAAIHWAMSALGVHDLPSDRVMDDIDKALQPLCGIQSIRYSGKLMINHVYYVNDLAAIIAQEMANPSAWQASRWRHELDPDLATPMIRIGAQDFFTLEPTVLRDGTICMPSRWFKRGTDTWAEVWMMRQFNLNGVPGWLVDNQTTYEIKSSDLLVSFPDFINTYVHRGVPDPRIIHGLQNNPATFTDWTSTDPSKGNRWRLQAVTTSSPPVGLAELVAKERGLFPNDQISLIPVTEPVAAGRAQHPAAEGSQPRMFPPPRVNAAMQPGPAGYQLAPLQFQPGPSTGMGLSLPSMASLGDRQVLAGNQQNNASFASGPGHA</sequence>
<proteinExistence type="predicted"/>
<keyword evidence="3" id="KW-1185">Reference proteome</keyword>
<feature type="compositionally biased region" description="Basic and acidic residues" evidence="1">
    <location>
        <begin position="124"/>
        <end position="145"/>
    </location>
</feature>
<gene>
    <name evidence="2" type="ORF">FB45DRAFT_1094845</name>
</gene>
<reference evidence="2" key="1">
    <citation type="submission" date="2023-03" db="EMBL/GenBank/DDBJ databases">
        <title>Massive genome expansion in bonnet fungi (Mycena s.s.) driven by repeated elements and novel gene families across ecological guilds.</title>
        <authorList>
            <consortium name="Lawrence Berkeley National Laboratory"/>
            <person name="Harder C.B."/>
            <person name="Miyauchi S."/>
            <person name="Viragh M."/>
            <person name="Kuo A."/>
            <person name="Thoen E."/>
            <person name="Andreopoulos B."/>
            <person name="Lu D."/>
            <person name="Skrede I."/>
            <person name="Drula E."/>
            <person name="Henrissat B."/>
            <person name="Morin E."/>
            <person name="Kohler A."/>
            <person name="Barry K."/>
            <person name="LaButti K."/>
            <person name="Morin E."/>
            <person name="Salamov A."/>
            <person name="Lipzen A."/>
            <person name="Mereny Z."/>
            <person name="Hegedus B."/>
            <person name="Baldrian P."/>
            <person name="Stursova M."/>
            <person name="Weitz H."/>
            <person name="Taylor A."/>
            <person name="Grigoriev I.V."/>
            <person name="Nagy L.G."/>
            <person name="Martin F."/>
            <person name="Kauserud H."/>
        </authorList>
    </citation>
    <scope>NUCLEOTIDE SEQUENCE</scope>
    <source>
        <strain evidence="2">9284</strain>
    </source>
</reference>
<feature type="region of interest" description="Disordered" evidence="1">
    <location>
        <begin position="64"/>
        <end position="99"/>
    </location>
</feature>
<accession>A0AAD7AXF5</accession>
<feature type="region of interest" description="Disordered" evidence="1">
    <location>
        <begin position="124"/>
        <end position="156"/>
    </location>
</feature>
<name>A0AAD7AXF5_9AGAR</name>
<comment type="caution">
    <text evidence="2">The sequence shown here is derived from an EMBL/GenBank/DDBJ whole genome shotgun (WGS) entry which is preliminary data.</text>
</comment>
<dbReference type="AlphaFoldDB" id="A0AAD7AXF5"/>
<evidence type="ECO:0000313" key="2">
    <source>
        <dbReference type="EMBL" id="KAJ7603162.1"/>
    </source>
</evidence>
<dbReference type="Proteomes" id="UP001221142">
    <property type="component" value="Unassembled WGS sequence"/>
</dbReference>
<organism evidence="2 3">
    <name type="scientific">Roridomyces roridus</name>
    <dbReference type="NCBI Taxonomy" id="1738132"/>
    <lineage>
        <taxon>Eukaryota</taxon>
        <taxon>Fungi</taxon>
        <taxon>Dikarya</taxon>
        <taxon>Basidiomycota</taxon>
        <taxon>Agaricomycotina</taxon>
        <taxon>Agaricomycetes</taxon>
        <taxon>Agaricomycetidae</taxon>
        <taxon>Agaricales</taxon>
        <taxon>Marasmiineae</taxon>
        <taxon>Mycenaceae</taxon>
        <taxon>Roridomyces</taxon>
    </lineage>
</organism>
<feature type="compositionally biased region" description="Acidic residues" evidence="1">
    <location>
        <begin position="224"/>
        <end position="235"/>
    </location>
</feature>
<evidence type="ECO:0000256" key="1">
    <source>
        <dbReference type="SAM" id="MobiDB-lite"/>
    </source>
</evidence>